<dbReference type="NCBIfam" id="TIGR03025">
    <property type="entry name" value="EPS_sugtrans"/>
    <property type="match status" value="1"/>
</dbReference>
<comment type="similarity">
    <text evidence="2">Belongs to the bacterial sugar transferase family.</text>
</comment>
<evidence type="ECO:0000256" key="6">
    <source>
        <dbReference type="ARBA" id="ARBA00023136"/>
    </source>
</evidence>
<keyword evidence="3" id="KW-0808">Transferase</keyword>
<organism evidence="9">
    <name type="scientific">uncultured Desulfobacterium sp</name>
    <dbReference type="NCBI Taxonomy" id="201089"/>
    <lineage>
        <taxon>Bacteria</taxon>
        <taxon>Pseudomonadati</taxon>
        <taxon>Thermodesulfobacteriota</taxon>
        <taxon>Desulfobacteria</taxon>
        <taxon>Desulfobacterales</taxon>
        <taxon>Desulfobacteriaceae</taxon>
        <taxon>Desulfobacterium</taxon>
        <taxon>environmental samples</taxon>
    </lineage>
</organism>
<dbReference type="PANTHER" id="PTHR30576:SF10">
    <property type="entry name" value="SLL5057 PROTEIN"/>
    <property type="match status" value="1"/>
</dbReference>
<evidence type="ECO:0000256" key="3">
    <source>
        <dbReference type="ARBA" id="ARBA00022679"/>
    </source>
</evidence>
<dbReference type="InterPro" id="IPR003362">
    <property type="entry name" value="Bact_transf"/>
</dbReference>
<evidence type="ECO:0000256" key="2">
    <source>
        <dbReference type="ARBA" id="ARBA00006464"/>
    </source>
</evidence>
<dbReference type="EMBL" id="FR695877">
    <property type="protein sequence ID" value="CBX31407.1"/>
    <property type="molecule type" value="Genomic_DNA"/>
</dbReference>
<keyword evidence="5 7" id="KW-1133">Transmembrane helix</keyword>
<evidence type="ECO:0000256" key="4">
    <source>
        <dbReference type="ARBA" id="ARBA00022692"/>
    </source>
</evidence>
<feature type="domain" description="Bacterial sugar transferase" evidence="8">
    <location>
        <begin position="140"/>
        <end position="336"/>
    </location>
</feature>
<evidence type="ECO:0000256" key="7">
    <source>
        <dbReference type="SAM" id="Phobius"/>
    </source>
</evidence>
<gene>
    <name evidence="9" type="ORF">N47_E49190</name>
</gene>
<comment type="subcellular location">
    <subcellularLocation>
        <location evidence="1">Membrane</location>
        <topology evidence="1">Multi-pass membrane protein</topology>
    </subcellularLocation>
</comment>
<evidence type="ECO:0000259" key="8">
    <source>
        <dbReference type="Pfam" id="PF02397"/>
    </source>
</evidence>
<dbReference type="Pfam" id="PF02397">
    <property type="entry name" value="Bac_transf"/>
    <property type="match status" value="1"/>
</dbReference>
<dbReference type="GO" id="GO:0016780">
    <property type="term" value="F:phosphotransferase activity, for other substituted phosphate groups"/>
    <property type="evidence" value="ECO:0007669"/>
    <property type="project" value="TreeGrafter"/>
</dbReference>
<keyword evidence="6 7" id="KW-0472">Membrane</keyword>
<reference evidence="9" key="1">
    <citation type="journal article" date="2011" name="Environ. Microbiol.">
        <title>Genomic insights into the metabolic potential of the polycyclic aromatic hydrocarbon degrading sulfate-reducing Deltaproteobacterium N47.</title>
        <authorList>
            <person name="Bergmann F."/>
            <person name="Selesi D."/>
            <person name="Weinmaier T."/>
            <person name="Tischler P."/>
            <person name="Rattei T."/>
            <person name="Meckenstock R.U."/>
        </authorList>
    </citation>
    <scope>NUCLEOTIDE SEQUENCE</scope>
</reference>
<evidence type="ECO:0000256" key="1">
    <source>
        <dbReference type="ARBA" id="ARBA00004141"/>
    </source>
</evidence>
<evidence type="ECO:0000256" key="5">
    <source>
        <dbReference type="ARBA" id="ARBA00022989"/>
    </source>
</evidence>
<dbReference type="PANTHER" id="PTHR30576">
    <property type="entry name" value="COLANIC BIOSYNTHESIS UDP-GLUCOSE LIPID CARRIER TRANSFERASE"/>
    <property type="match status" value="1"/>
</dbReference>
<proteinExistence type="inferred from homology"/>
<feature type="transmembrane region" description="Helical" evidence="7">
    <location>
        <begin position="149"/>
        <end position="168"/>
    </location>
</feature>
<accession>E1YJF3</accession>
<sequence length="342" mass="39030">MERKRTERSKKPFLLMMLDISELKTKHNKDFAIEKIKEILISCLRETDISGWYEANKIMGSIFTEINSIDESSIESILKKVNDNINKSIDPNLAKKIKISFHAFPETIDNSKINDGLFNTALYPDLSKPGISKQAKSILKKIMDFNGSLLALIFLLPAFLIIAIAIKLSSDGPVLFKQERMGLNGRKFSFLKFRSMYVNSDSKCHKEYIEKFIVQGKSDSNAPGVYKLSNDSRITPIGNVLRKTSLDELPQFFNVLKGEMSLVGPRPPIPYECELYDVWHKRRLLSAKPGITGLWQITGRSRTTFDEMVRLDLKYINNWSLWLDIKLLLQTPVVILTGKGAY</sequence>
<keyword evidence="4 7" id="KW-0812">Transmembrane</keyword>
<evidence type="ECO:0000313" key="9">
    <source>
        <dbReference type="EMBL" id="CBX31407.1"/>
    </source>
</evidence>
<dbReference type="InterPro" id="IPR017475">
    <property type="entry name" value="EPS_sugar_tfrase"/>
</dbReference>
<dbReference type="GO" id="GO:0016020">
    <property type="term" value="C:membrane"/>
    <property type="evidence" value="ECO:0007669"/>
    <property type="project" value="UniProtKB-SubCell"/>
</dbReference>
<protein>
    <recommendedName>
        <fullName evidence="8">Bacterial sugar transferase domain-containing protein</fullName>
    </recommendedName>
</protein>
<name>E1YJF3_9BACT</name>
<dbReference type="AlphaFoldDB" id="E1YJF3"/>